<gene>
    <name evidence="3" type="ORF">C3L33_07297</name>
</gene>
<dbReference type="OrthoDB" id="1886938at2759"/>
<evidence type="ECO:0000256" key="1">
    <source>
        <dbReference type="ARBA" id="ARBA00010582"/>
    </source>
</evidence>
<organism evidence="3 4">
    <name type="scientific">Rhododendron williamsianum</name>
    <dbReference type="NCBI Taxonomy" id="262921"/>
    <lineage>
        <taxon>Eukaryota</taxon>
        <taxon>Viridiplantae</taxon>
        <taxon>Streptophyta</taxon>
        <taxon>Embryophyta</taxon>
        <taxon>Tracheophyta</taxon>
        <taxon>Spermatophyta</taxon>
        <taxon>Magnoliopsida</taxon>
        <taxon>eudicotyledons</taxon>
        <taxon>Gunneridae</taxon>
        <taxon>Pentapetalae</taxon>
        <taxon>asterids</taxon>
        <taxon>Ericales</taxon>
        <taxon>Ericaceae</taxon>
        <taxon>Ericoideae</taxon>
        <taxon>Rhodoreae</taxon>
        <taxon>Rhododendron</taxon>
    </lineage>
</organism>
<comment type="caution">
    <text evidence="3">The sequence shown here is derived from an EMBL/GenBank/DDBJ whole genome shotgun (WGS) entry which is preliminary data.</text>
</comment>
<dbReference type="Proteomes" id="UP000428333">
    <property type="component" value="Linkage Group LG04"/>
</dbReference>
<evidence type="ECO:0008006" key="5">
    <source>
        <dbReference type="Google" id="ProtNLM"/>
    </source>
</evidence>
<dbReference type="PANTHER" id="PTHR23201">
    <property type="entry name" value="EXTENSIN, PROLINE-RICH PROTEIN"/>
    <property type="match status" value="1"/>
</dbReference>
<reference evidence="3 4" key="1">
    <citation type="journal article" date="2019" name="Genome Biol. Evol.">
        <title>The Rhododendron genome and chromosomal organization provide insight into shared whole-genome duplications across the heath family (Ericaceae).</title>
        <authorList>
            <person name="Soza V.L."/>
            <person name="Lindsley D."/>
            <person name="Waalkes A."/>
            <person name="Ramage E."/>
            <person name="Patwardhan R.P."/>
            <person name="Burton J.N."/>
            <person name="Adey A."/>
            <person name="Kumar A."/>
            <person name="Qiu R."/>
            <person name="Shendure J."/>
            <person name="Hall B."/>
        </authorList>
    </citation>
    <scope>NUCLEOTIDE SEQUENCE [LARGE SCALE GENOMIC DNA]</scope>
    <source>
        <strain evidence="3">RSF 1966-606</strain>
    </source>
</reference>
<dbReference type="PANTHER" id="PTHR23201:SF92">
    <property type="entry name" value="GIBBERELLIN-REGULATED PROTEIN 12"/>
    <property type="match status" value="1"/>
</dbReference>
<accession>A0A6A4M1Y7</accession>
<proteinExistence type="inferred from homology"/>
<feature type="chain" id="PRO_5025670084" description="Gibberellin regulated protein" evidence="2">
    <location>
        <begin position="26"/>
        <end position="144"/>
    </location>
</feature>
<dbReference type="EMBL" id="QEFC01000998">
    <property type="protein sequence ID" value="KAE9460787.1"/>
    <property type="molecule type" value="Genomic_DNA"/>
</dbReference>
<dbReference type="AlphaFoldDB" id="A0A6A4M1Y7"/>
<name>A0A6A4M1Y7_9ERIC</name>
<feature type="signal peptide" evidence="2">
    <location>
        <begin position="1"/>
        <end position="25"/>
    </location>
</feature>
<feature type="non-terminal residue" evidence="3">
    <location>
        <position position="1"/>
    </location>
</feature>
<keyword evidence="4" id="KW-1185">Reference proteome</keyword>
<keyword evidence="2" id="KW-0732">Signal</keyword>
<dbReference type="InterPro" id="IPR003854">
    <property type="entry name" value="GASA"/>
</dbReference>
<sequence length="144" mass="15924">MAGYSRLQFVFFLFLFLFLLASMCAIQVSMIAFRHVTFGVPRPTDPMIVSSYAKYVVLGVFVFHQAPLAGGEGSLKQPRDCDPACRYRCSKASDPGTLPIGCLLRCFSCCGKCLCVPSGTSGNKEECPCYNNWTFKKSNEPYCP</sequence>
<evidence type="ECO:0000313" key="4">
    <source>
        <dbReference type="Proteomes" id="UP000428333"/>
    </source>
</evidence>
<protein>
    <recommendedName>
        <fullName evidence="5">Gibberellin regulated protein</fullName>
    </recommendedName>
</protein>
<evidence type="ECO:0000313" key="3">
    <source>
        <dbReference type="EMBL" id="KAE9460787.1"/>
    </source>
</evidence>
<evidence type="ECO:0000256" key="2">
    <source>
        <dbReference type="SAM" id="SignalP"/>
    </source>
</evidence>
<dbReference type="Pfam" id="PF02704">
    <property type="entry name" value="GASA"/>
    <property type="match status" value="1"/>
</dbReference>
<comment type="similarity">
    <text evidence="1">Belongs to the GASA family.</text>
</comment>